<keyword evidence="2" id="KW-0813">Transport</keyword>
<keyword evidence="3" id="KW-0547">Nucleotide-binding</keyword>
<evidence type="ECO:0000313" key="7">
    <source>
        <dbReference type="Proteomes" id="UP000178230"/>
    </source>
</evidence>
<dbReference type="CDD" id="cd03220">
    <property type="entry name" value="ABC_KpsT_Wzt"/>
    <property type="match status" value="1"/>
</dbReference>
<dbReference type="PROSITE" id="PS50893">
    <property type="entry name" value="ABC_TRANSPORTER_2"/>
    <property type="match status" value="1"/>
</dbReference>
<dbReference type="AlphaFoldDB" id="A0A1F5YHD2"/>
<gene>
    <name evidence="6" type="ORF">A2Y99_01265</name>
</gene>
<dbReference type="PANTHER" id="PTHR46743:SF2">
    <property type="entry name" value="TEICHOIC ACIDS EXPORT ATP-BINDING PROTEIN TAGH"/>
    <property type="match status" value="1"/>
</dbReference>
<dbReference type="GO" id="GO:0005524">
    <property type="term" value="F:ATP binding"/>
    <property type="evidence" value="ECO:0007669"/>
    <property type="project" value="UniProtKB-KW"/>
</dbReference>
<feature type="domain" description="ABC transporter" evidence="5">
    <location>
        <begin position="33"/>
        <end position="259"/>
    </location>
</feature>
<dbReference type="InterPro" id="IPR003593">
    <property type="entry name" value="AAA+_ATPase"/>
</dbReference>
<comment type="caution">
    <text evidence="6">The sequence shown here is derived from an EMBL/GenBank/DDBJ whole genome shotgun (WGS) entry which is preliminary data.</text>
</comment>
<reference evidence="6 7" key="1">
    <citation type="journal article" date="2016" name="Nat. Commun.">
        <title>Thousands of microbial genomes shed light on interconnected biogeochemical processes in an aquifer system.</title>
        <authorList>
            <person name="Anantharaman K."/>
            <person name="Brown C.T."/>
            <person name="Hug L.A."/>
            <person name="Sharon I."/>
            <person name="Castelle C.J."/>
            <person name="Probst A.J."/>
            <person name="Thomas B.C."/>
            <person name="Singh A."/>
            <person name="Wilkins M.J."/>
            <person name="Karaoz U."/>
            <person name="Brodie E.L."/>
            <person name="Williams K.H."/>
            <person name="Hubbard S.S."/>
            <person name="Banfield J.F."/>
        </authorList>
    </citation>
    <scope>NUCLEOTIDE SEQUENCE [LARGE SCALE GENOMIC DNA]</scope>
</reference>
<evidence type="ECO:0000256" key="2">
    <source>
        <dbReference type="ARBA" id="ARBA00022448"/>
    </source>
</evidence>
<proteinExistence type="inferred from homology"/>
<dbReference type="PANTHER" id="PTHR46743">
    <property type="entry name" value="TEICHOIC ACIDS EXPORT ATP-BINDING PROTEIN TAGH"/>
    <property type="match status" value="1"/>
</dbReference>
<keyword evidence="4" id="KW-0067">ATP-binding</keyword>
<dbReference type="Gene3D" id="2.70.50.60">
    <property type="entry name" value="abc- transporter (atp binding component) like domain"/>
    <property type="match status" value="1"/>
</dbReference>
<name>A0A1F5YHD2_9BACT</name>
<dbReference type="GO" id="GO:0016887">
    <property type="term" value="F:ATP hydrolysis activity"/>
    <property type="evidence" value="ECO:0007669"/>
    <property type="project" value="InterPro"/>
</dbReference>
<comment type="similarity">
    <text evidence="1">Belongs to the ABC transporter superfamily.</text>
</comment>
<dbReference type="GO" id="GO:0016020">
    <property type="term" value="C:membrane"/>
    <property type="evidence" value="ECO:0007669"/>
    <property type="project" value="InterPro"/>
</dbReference>
<accession>A0A1F5YHD2</accession>
<protein>
    <recommendedName>
        <fullName evidence="5">ABC transporter domain-containing protein</fullName>
    </recommendedName>
</protein>
<dbReference type="EMBL" id="MFIY01000051">
    <property type="protein sequence ID" value="OGF99482.1"/>
    <property type="molecule type" value="Genomic_DNA"/>
</dbReference>
<evidence type="ECO:0000256" key="4">
    <source>
        <dbReference type="ARBA" id="ARBA00022840"/>
    </source>
</evidence>
<dbReference type="InterPro" id="IPR027417">
    <property type="entry name" value="P-loop_NTPase"/>
</dbReference>
<dbReference type="Gene3D" id="3.40.50.300">
    <property type="entry name" value="P-loop containing nucleotide triphosphate hydrolases"/>
    <property type="match status" value="1"/>
</dbReference>
<sequence>MKPIIEVKNISKKYKIGLHRVNNTLNDEISDFFRNLSSFRQKKKDINKASEFWALKDINFTVEQGEVLGIIGRNGAGKSTLLKILSQITPPTTGEIILRGRVASLLEVGTGFHPELTGRENIYLNGAILGMSQKEIKQKFDKIVDFAEIEKFLDTPVKRYSSGMHTRLAFAVAAHLDPDILIVDEVLSVGDLQYQRKCINKMLSIAGRGVTILVVSHNTQIVMRLCKRVLYFDNGKLIADGEAKNIVDKYLDKISLYKGERYFSKKECNSNKKLKMISISIRNKKGEVTNSLDITKEHNIHLVYETLEKNLSFRCVVIFQKQNICAFSSFEPTEIVRSHKGRYGSIMTVPPNLLAEGEYTISVSVFHENNIKEYFVSVKEALTFQVFDKMTGKSARGDYSGRLIGVIRPVFKWTMQNLSHNDNQ</sequence>
<evidence type="ECO:0000256" key="3">
    <source>
        <dbReference type="ARBA" id="ARBA00022741"/>
    </source>
</evidence>
<dbReference type="InterPro" id="IPR029439">
    <property type="entry name" value="Wzt_C"/>
</dbReference>
<dbReference type="Proteomes" id="UP000178230">
    <property type="component" value="Unassembled WGS sequence"/>
</dbReference>
<organism evidence="6 7">
    <name type="scientific">Candidatus Gottesmanbacteria bacterium RBG_13_37_7</name>
    <dbReference type="NCBI Taxonomy" id="1798369"/>
    <lineage>
        <taxon>Bacteria</taxon>
        <taxon>Candidatus Gottesmaniibacteriota</taxon>
    </lineage>
</organism>
<dbReference type="InterPro" id="IPR015860">
    <property type="entry name" value="ABC_transpr_TagH-like"/>
</dbReference>
<evidence type="ECO:0000259" key="5">
    <source>
        <dbReference type="PROSITE" id="PS50893"/>
    </source>
</evidence>
<dbReference type="SUPFAM" id="SSF52540">
    <property type="entry name" value="P-loop containing nucleoside triphosphate hydrolases"/>
    <property type="match status" value="1"/>
</dbReference>
<dbReference type="SMART" id="SM00382">
    <property type="entry name" value="AAA"/>
    <property type="match status" value="1"/>
</dbReference>
<dbReference type="CDD" id="cd10147">
    <property type="entry name" value="Wzt_C-like"/>
    <property type="match status" value="1"/>
</dbReference>
<evidence type="ECO:0000313" key="6">
    <source>
        <dbReference type="EMBL" id="OGF99482.1"/>
    </source>
</evidence>
<dbReference type="InterPro" id="IPR003439">
    <property type="entry name" value="ABC_transporter-like_ATP-bd"/>
</dbReference>
<evidence type="ECO:0000256" key="1">
    <source>
        <dbReference type="ARBA" id="ARBA00005417"/>
    </source>
</evidence>
<dbReference type="InterPro" id="IPR050683">
    <property type="entry name" value="Bact_Polysacc_Export_ATP-bd"/>
</dbReference>
<dbReference type="Pfam" id="PF00005">
    <property type="entry name" value="ABC_tran"/>
    <property type="match status" value="1"/>
</dbReference>
<dbReference type="GO" id="GO:0140359">
    <property type="term" value="F:ABC-type transporter activity"/>
    <property type="evidence" value="ECO:0007669"/>
    <property type="project" value="InterPro"/>
</dbReference>